<proteinExistence type="predicted"/>
<dbReference type="EMBL" id="VIFK01000349">
    <property type="protein sequence ID" value="TQE96275.1"/>
    <property type="molecule type" value="Genomic_DNA"/>
</dbReference>
<dbReference type="AlphaFoldDB" id="A0A540VHN2"/>
<reference evidence="1 2" key="1">
    <citation type="submission" date="2019-06" db="EMBL/GenBank/DDBJ databases">
        <title>Metagenome assembled Genome of Spiribacter salinus SL48-SHIP from the microbial mat of Salt Lake 48 (Novosibirsk region, Russia).</title>
        <authorList>
            <person name="Shipova A."/>
            <person name="Rozanov A.S."/>
            <person name="Bryanskaya A.V."/>
            <person name="Peltek S.E."/>
        </authorList>
    </citation>
    <scope>NUCLEOTIDE SEQUENCE [LARGE SCALE GENOMIC DNA]</scope>
    <source>
        <strain evidence="1">SL48-SHIP-2</strain>
    </source>
</reference>
<protein>
    <submittedName>
        <fullName evidence="1">Sigma-70 family RNA polymerase sigma factor</fullName>
    </submittedName>
</protein>
<organism evidence="1 2">
    <name type="scientific">Spiribacter salinus</name>
    <dbReference type="NCBI Taxonomy" id="1335746"/>
    <lineage>
        <taxon>Bacteria</taxon>
        <taxon>Pseudomonadati</taxon>
        <taxon>Pseudomonadota</taxon>
        <taxon>Gammaproteobacteria</taxon>
        <taxon>Chromatiales</taxon>
        <taxon>Ectothiorhodospiraceae</taxon>
        <taxon>Spiribacter</taxon>
    </lineage>
</organism>
<dbReference type="Proteomes" id="UP000315400">
    <property type="component" value="Unassembled WGS sequence"/>
</dbReference>
<comment type="caution">
    <text evidence="1">The sequence shown here is derived from an EMBL/GenBank/DDBJ whole genome shotgun (WGS) entry which is preliminary data.</text>
</comment>
<evidence type="ECO:0000313" key="2">
    <source>
        <dbReference type="Proteomes" id="UP000315400"/>
    </source>
</evidence>
<evidence type="ECO:0000313" key="1">
    <source>
        <dbReference type="EMBL" id="TQE96275.1"/>
    </source>
</evidence>
<accession>A0A540VHN2</accession>
<dbReference type="Gene3D" id="1.20.140.160">
    <property type="match status" value="1"/>
</dbReference>
<sequence length="166" mass="19294">MIGETWLRIVRGAATYREPEDCRNTIGNLFRWVGTVMRNTLAEVRRKRYWEPLCEIPEDENGQERELPPAFGQTREIEPSRPELAEAVRECIKALRSKQQQVVLWASADYFEYCEERKKMVCEPPEEVRARLSDELGTSDNNICQLRKRALDGLRKCMKNKTGMGG</sequence>
<name>A0A540VHN2_9GAMM</name>
<gene>
    <name evidence="1" type="ORF">FKY71_16705</name>
</gene>